<dbReference type="Proteomes" id="UP000749559">
    <property type="component" value="Unassembled WGS sequence"/>
</dbReference>
<evidence type="ECO:0000313" key="1">
    <source>
        <dbReference type="EMBL" id="CAH1802810.1"/>
    </source>
</evidence>
<reference evidence="1" key="1">
    <citation type="submission" date="2022-03" db="EMBL/GenBank/DDBJ databases">
        <authorList>
            <person name="Martin C."/>
        </authorList>
    </citation>
    <scope>NUCLEOTIDE SEQUENCE</scope>
</reference>
<dbReference type="AlphaFoldDB" id="A0A8S4QF37"/>
<name>A0A8S4QF37_OWEFU</name>
<feature type="non-terminal residue" evidence="1">
    <location>
        <position position="1"/>
    </location>
</feature>
<comment type="caution">
    <text evidence="1">The sequence shown here is derived from an EMBL/GenBank/DDBJ whole genome shotgun (WGS) entry which is preliminary data.</text>
</comment>
<dbReference type="EMBL" id="CAIIXF020000114">
    <property type="protein sequence ID" value="CAH1802810.1"/>
    <property type="molecule type" value="Genomic_DNA"/>
</dbReference>
<organism evidence="1 2">
    <name type="scientific">Owenia fusiformis</name>
    <name type="common">Polychaete worm</name>
    <dbReference type="NCBI Taxonomy" id="6347"/>
    <lineage>
        <taxon>Eukaryota</taxon>
        <taxon>Metazoa</taxon>
        <taxon>Spiralia</taxon>
        <taxon>Lophotrochozoa</taxon>
        <taxon>Annelida</taxon>
        <taxon>Polychaeta</taxon>
        <taxon>Sedentaria</taxon>
        <taxon>Canalipalpata</taxon>
        <taxon>Sabellida</taxon>
        <taxon>Oweniida</taxon>
        <taxon>Oweniidae</taxon>
        <taxon>Owenia</taxon>
    </lineage>
</organism>
<protein>
    <submittedName>
        <fullName evidence="1">Uncharacterized protein</fullName>
    </submittedName>
</protein>
<sequence length="103" mass="12272">LKPYKQMIPKQPTRINPPTEQKRHLYIMVHFQCNETTKKSSHNGKTAPRIQVNISTKMIFYKHNTYTNRKLTKNKTQPTKQNTAKHEQINNLRNTYNINIKHT</sequence>
<gene>
    <name evidence="1" type="ORF">OFUS_LOCUS26456</name>
</gene>
<proteinExistence type="predicted"/>
<keyword evidence="2" id="KW-1185">Reference proteome</keyword>
<evidence type="ECO:0000313" key="2">
    <source>
        <dbReference type="Proteomes" id="UP000749559"/>
    </source>
</evidence>
<accession>A0A8S4QF37</accession>